<name>A0A9P0PGJ3_ACAOB</name>
<reference evidence="2" key="1">
    <citation type="submission" date="2022-03" db="EMBL/GenBank/DDBJ databases">
        <authorList>
            <person name="Sayadi A."/>
        </authorList>
    </citation>
    <scope>NUCLEOTIDE SEQUENCE</scope>
</reference>
<proteinExistence type="predicted"/>
<accession>A0A9P0PGJ3</accession>
<evidence type="ECO:0000313" key="3">
    <source>
        <dbReference type="Proteomes" id="UP001152888"/>
    </source>
</evidence>
<gene>
    <name evidence="2" type="ORF">ACAOBT_LOCUS16602</name>
</gene>
<dbReference type="EMBL" id="CAKOFQ010006976">
    <property type="protein sequence ID" value="CAH1985304.1"/>
    <property type="molecule type" value="Genomic_DNA"/>
</dbReference>
<keyword evidence="3" id="KW-1185">Reference proteome</keyword>
<evidence type="ECO:0000256" key="1">
    <source>
        <dbReference type="SAM" id="MobiDB-lite"/>
    </source>
</evidence>
<feature type="compositionally biased region" description="Polar residues" evidence="1">
    <location>
        <begin position="1"/>
        <end position="11"/>
    </location>
</feature>
<sequence>MYSSYTRTYSGPTLDRATVGPGGCLDGGGGTLPPVVSQPPGLPATHPPPLLHPEVTPKQAVVERVTNCDVTASGLFEENDCQSLIEERLFHNLDTLGTKEW</sequence>
<feature type="region of interest" description="Disordered" evidence="1">
    <location>
        <begin position="1"/>
        <end position="48"/>
    </location>
</feature>
<comment type="caution">
    <text evidence="2">The sequence shown here is derived from an EMBL/GenBank/DDBJ whole genome shotgun (WGS) entry which is preliminary data.</text>
</comment>
<organism evidence="2 3">
    <name type="scientific">Acanthoscelides obtectus</name>
    <name type="common">Bean weevil</name>
    <name type="synonym">Bruchus obtectus</name>
    <dbReference type="NCBI Taxonomy" id="200917"/>
    <lineage>
        <taxon>Eukaryota</taxon>
        <taxon>Metazoa</taxon>
        <taxon>Ecdysozoa</taxon>
        <taxon>Arthropoda</taxon>
        <taxon>Hexapoda</taxon>
        <taxon>Insecta</taxon>
        <taxon>Pterygota</taxon>
        <taxon>Neoptera</taxon>
        <taxon>Endopterygota</taxon>
        <taxon>Coleoptera</taxon>
        <taxon>Polyphaga</taxon>
        <taxon>Cucujiformia</taxon>
        <taxon>Chrysomeloidea</taxon>
        <taxon>Chrysomelidae</taxon>
        <taxon>Bruchinae</taxon>
        <taxon>Bruchini</taxon>
        <taxon>Acanthoscelides</taxon>
    </lineage>
</organism>
<evidence type="ECO:0000313" key="2">
    <source>
        <dbReference type="EMBL" id="CAH1985304.1"/>
    </source>
</evidence>
<protein>
    <submittedName>
        <fullName evidence="2">Uncharacterized protein</fullName>
    </submittedName>
</protein>
<feature type="compositionally biased region" description="Gly residues" evidence="1">
    <location>
        <begin position="20"/>
        <end position="31"/>
    </location>
</feature>
<dbReference type="AlphaFoldDB" id="A0A9P0PGJ3"/>
<dbReference type="Proteomes" id="UP001152888">
    <property type="component" value="Unassembled WGS sequence"/>
</dbReference>
<feature type="compositionally biased region" description="Pro residues" evidence="1">
    <location>
        <begin position="36"/>
        <end position="48"/>
    </location>
</feature>